<reference evidence="2" key="2">
    <citation type="submission" date="2010-03" db="EMBL/GenBank/DDBJ databases">
        <title>The genome sequence of Coccidioides posadasii strain Silveira.</title>
        <authorList>
            <consortium name="The Broad Institute Genome Sequencing Center for Infectious Disease"/>
            <person name="Neafsey D."/>
            <person name="Orbach M."/>
            <person name="Henn M.R."/>
            <person name="Cole G.T."/>
            <person name="Galgiani J."/>
            <person name="Gardner M.J."/>
            <person name="Kirkland T.N."/>
            <person name="Taylor J.W."/>
            <person name="Young S.K."/>
            <person name="Zeng Q."/>
            <person name="Koehrsen M."/>
            <person name="Alvarado L."/>
            <person name="Berlin A."/>
            <person name="Borenstein D."/>
            <person name="Chapman S.B."/>
            <person name="Chen Z."/>
            <person name="Engels R."/>
            <person name="Freedman E."/>
            <person name="Gellesch M."/>
            <person name="Goldberg J."/>
            <person name="Griggs A."/>
            <person name="Gujja S."/>
            <person name="Heilman E."/>
            <person name="Heiman D."/>
            <person name="Howarth C."/>
            <person name="Jen D."/>
            <person name="Larson L."/>
            <person name="Mehta T."/>
            <person name="Neiman D."/>
            <person name="Park D."/>
            <person name="Pearson M."/>
            <person name="Richards J."/>
            <person name="Roberts A."/>
            <person name="Saif S."/>
            <person name="Shea T."/>
            <person name="Shenoy N."/>
            <person name="Sisk P."/>
            <person name="Stolte C."/>
            <person name="Sykes S."/>
            <person name="Walk T."/>
            <person name="White J."/>
            <person name="Yandava C."/>
            <person name="Haas B."/>
            <person name="Nusbaum C."/>
            <person name="Birren B."/>
        </authorList>
    </citation>
    <scope>NUCLEOTIDE SEQUENCE [LARGE SCALE GENOMIC DNA]</scope>
    <source>
        <strain evidence="2">RMSCC 757 / Silveira</strain>
    </source>
</reference>
<sequence length="56" mass="6222">MDCHALKIAHEVQPGKACVLIQRGSLNVEGLAAHYTYKALLPSTLARYSEKWVLLN</sequence>
<dbReference type="HOGENOM" id="CLU_3014044_0_0_1"/>
<keyword evidence="2" id="KW-1185">Reference proteome</keyword>
<reference evidence="2" key="1">
    <citation type="journal article" date="2010" name="Genome Res.">
        <title>Population genomic sequencing of Coccidioides fungi reveals recent hybridization and transposon control.</title>
        <authorList>
            <person name="Neafsey D.E."/>
            <person name="Barker B.M."/>
            <person name="Sharpton T.J."/>
            <person name="Stajich J.E."/>
            <person name="Park D.J."/>
            <person name="Whiston E."/>
            <person name="Hung C.-Y."/>
            <person name="McMahan C."/>
            <person name="White J."/>
            <person name="Sykes S."/>
            <person name="Heiman D."/>
            <person name="Young S."/>
            <person name="Zeng Q."/>
            <person name="Abouelleil A."/>
            <person name="Aftuck L."/>
            <person name="Bessette D."/>
            <person name="Brown A."/>
            <person name="FitzGerald M."/>
            <person name="Lui A."/>
            <person name="Macdonald J.P."/>
            <person name="Priest M."/>
            <person name="Orbach M.J."/>
            <person name="Galgiani J.N."/>
            <person name="Kirkland T.N."/>
            <person name="Cole G.T."/>
            <person name="Birren B.W."/>
            <person name="Henn M.R."/>
            <person name="Taylor J.W."/>
            <person name="Rounsley S.D."/>
        </authorList>
    </citation>
    <scope>NUCLEOTIDE SEQUENCE [LARGE SCALE GENOMIC DNA]</scope>
    <source>
        <strain evidence="2">RMSCC 757 / Silveira</strain>
    </source>
</reference>
<dbReference type="VEuPathDB" id="FungiDB:CPSG_03282"/>
<dbReference type="AlphaFoldDB" id="E9CZK4"/>
<proteinExistence type="predicted"/>
<accession>E9CZK4</accession>
<evidence type="ECO:0000313" key="1">
    <source>
        <dbReference type="EMBL" id="EFW20107.1"/>
    </source>
</evidence>
<protein>
    <submittedName>
        <fullName evidence="1">Uncharacterized protein</fullName>
    </submittedName>
</protein>
<gene>
    <name evidence="1" type="ORF">CPSG_03282</name>
</gene>
<dbReference type="Proteomes" id="UP000002497">
    <property type="component" value="Unassembled WGS sequence"/>
</dbReference>
<organism evidence="2">
    <name type="scientific">Coccidioides posadasii (strain RMSCC 757 / Silveira)</name>
    <name type="common">Valley fever fungus</name>
    <dbReference type="NCBI Taxonomy" id="443226"/>
    <lineage>
        <taxon>Eukaryota</taxon>
        <taxon>Fungi</taxon>
        <taxon>Dikarya</taxon>
        <taxon>Ascomycota</taxon>
        <taxon>Pezizomycotina</taxon>
        <taxon>Eurotiomycetes</taxon>
        <taxon>Eurotiomycetidae</taxon>
        <taxon>Onygenales</taxon>
        <taxon>Onygenaceae</taxon>
        <taxon>Coccidioides</taxon>
    </lineage>
</organism>
<dbReference type="EMBL" id="GL636489">
    <property type="protein sequence ID" value="EFW20107.1"/>
    <property type="molecule type" value="Genomic_DNA"/>
</dbReference>
<evidence type="ECO:0000313" key="2">
    <source>
        <dbReference type="Proteomes" id="UP000002497"/>
    </source>
</evidence>
<name>E9CZK4_COCPS</name>